<dbReference type="PROSITE" id="PS00626">
    <property type="entry name" value="RCC1_2"/>
    <property type="match status" value="1"/>
</dbReference>
<proteinExistence type="predicted"/>
<feature type="domain" description="RCC1-like" evidence="3">
    <location>
        <begin position="57"/>
        <end position="258"/>
    </location>
</feature>
<dbReference type="PANTHER" id="PTHR45982:SF1">
    <property type="entry name" value="REGULATOR OF CHROMOSOME CONDENSATION"/>
    <property type="match status" value="1"/>
</dbReference>
<comment type="caution">
    <text evidence="4">The sequence shown here is derived from an EMBL/GenBank/DDBJ whole genome shotgun (WGS) entry which is preliminary data.</text>
</comment>
<dbReference type="InterPro" id="IPR058923">
    <property type="entry name" value="RCC1-like_dom"/>
</dbReference>
<dbReference type="PRINTS" id="PR00633">
    <property type="entry name" value="RCCNDNSATION"/>
</dbReference>
<organism evidence="4 5">
    <name type="scientific">Hymenobacter ruricola</name>
    <dbReference type="NCBI Taxonomy" id="2791023"/>
    <lineage>
        <taxon>Bacteria</taxon>
        <taxon>Pseudomonadati</taxon>
        <taxon>Bacteroidota</taxon>
        <taxon>Cytophagia</taxon>
        <taxon>Cytophagales</taxon>
        <taxon>Hymenobacteraceae</taxon>
        <taxon>Hymenobacter</taxon>
    </lineage>
</organism>
<keyword evidence="1" id="KW-0344">Guanine-nucleotide releasing factor</keyword>
<evidence type="ECO:0000256" key="1">
    <source>
        <dbReference type="ARBA" id="ARBA00022658"/>
    </source>
</evidence>
<dbReference type="SUPFAM" id="SSF50985">
    <property type="entry name" value="RCC1/BLIP-II"/>
    <property type="match status" value="2"/>
</dbReference>
<dbReference type="Proteomes" id="UP000618931">
    <property type="component" value="Unassembled WGS sequence"/>
</dbReference>
<dbReference type="InterPro" id="IPR000408">
    <property type="entry name" value="Reg_chr_condens"/>
</dbReference>
<evidence type="ECO:0000313" key="4">
    <source>
        <dbReference type="EMBL" id="MBF9223509.1"/>
    </source>
</evidence>
<dbReference type="PANTHER" id="PTHR45982">
    <property type="entry name" value="REGULATOR OF CHROMOSOME CONDENSATION"/>
    <property type="match status" value="1"/>
</dbReference>
<gene>
    <name evidence="4" type="ORF">I2H31_20560</name>
</gene>
<dbReference type="PROSITE" id="PS50012">
    <property type="entry name" value="RCC1_3"/>
    <property type="match status" value="5"/>
</dbReference>
<evidence type="ECO:0000313" key="5">
    <source>
        <dbReference type="Proteomes" id="UP000618931"/>
    </source>
</evidence>
<sequence length="1045" mass="109243">MKLRLLPPGGYGRISPRAVLLAGFCWLLAFASLPAAGQARPQAANKPLAPSSNMSFHNLILCQDGSLKGWGYNTYGQLGNNPGYVATPVSIPLPFQAGIVRVAVTYNSSFAILTDGTLWAWGDNSTGQLGINSSVASTTTPTQVPGLTNVVAVAGGFYHTLALCADGTVWSWGQRQDGALGTGSGGPAIVYAPQQVTALANIRSIASGDQFSMALDASGHAWTWGVDDSGELGMGFPANMPTRVWTPVQLPLSNVRQIEGCNVRAGAVLANGTVYNWGKNDFGQLGLGHTNYVNVPTQVGPGVLTNIVSVALNNVSTCAVQANGVTYVWGSNDHGSLGISSPAYAATPVPGPVFAPNTQITGQSYQFTSIEPNGTVKLWGNGPLGYTPVNTSLYGGSYTPTTPGNLCPAVPQVASFPSCGPERAYFQRSGATYVAAAHGNTTSPAEIGTFGTTTVIDASQPPYNGKVTFDGVYHVRGNVQFVNGTFVLLMNTQFYVDGTSGQLGNAPFYNSTAVDVQKATLRLYGATLQANCPDMWGGIVLTGDAKIYTEAVVSGKRTYRSVIRDATTGVYSYTPDWTISNTNEYYLTQTDFINNTTGLYDLAKGTAQPGEGVRNCSFQDGQFGIQFESVDYAPTKVFGGNYDAASFDANSFKNLQYGMLGQAGQLHIINSSFADNYFAGIYMYATAPTGGEIYHNNVVVPAVWPAALLAQLPASYPAQATGIISYSSGGDVEITANTVQGANRTPATNPVKQFGMSVSGNVQVYDGNVLRSLAEGLTVSTNDNYSNVYHYIVGNTFTDNVVGLRLTGYHLSGYPTFPVQTTLRCNTFSTTQSGGIGVWVTAGAPSSASIGSSTVPNGNRFDGIADTKRFVYDASGPSGGGSFVYYRYNSAQEELGSVSFTNPGNAIFKSDGTLSPVASATNTNISGSGACGSSPATPGVYLRPVSENQPAGEQSVATASETRLSTPYPNPANETAAFAYALPSTSPAGRVVLRDVVGHVVGAAEVAGATGEVRLPVRSLPDGFYTAALEVNGRVVASQKLTVAH</sequence>
<name>A0ABS0I970_9BACT</name>
<reference evidence="4 5" key="1">
    <citation type="submission" date="2020-11" db="EMBL/GenBank/DDBJ databases">
        <authorList>
            <person name="Kim M.K."/>
        </authorList>
    </citation>
    <scope>NUCLEOTIDE SEQUENCE [LARGE SCALE GENOMIC DNA]</scope>
    <source>
        <strain evidence="4 5">BT662</strain>
    </source>
</reference>
<dbReference type="InterPro" id="IPR009091">
    <property type="entry name" value="RCC1/BLIP-II"/>
</dbReference>
<keyword evidence="2" id="KW-0677">Repeat</keyword>
<dbReference type="RefSeq" id="WP_196294936.1">
    <property type="nucleotide sequence ID" value="NZ_JADQDM010000015.1"/>
</dbReference>
<evidence type="ECO:0000256" key="2">
    <source>
        <dbReference type="ARBA" id="ARBA00022737"/>
    </source>
</evidence>
<dbReference type="Gene3D" id="2.130.10.30">
    <property type="entry name" value="Regulator of chromosome condensation 1/beta-lactamase-inhibitor protein II"/>
    <property type="match status" value="2"/>
</dbReference>
<accession>A0ABS0I970</accession>
<keyword evidence="5" id="KW-1185">Reference proteome</keyword>
<evidence type="ECO:0000259" key="3">
    <source>
        <dbReference type="Pfam" id="PF25390"/>
    </source>
</evidence>
<dbReference type="InterPro" id="IPR051553">
    <property type="entry name" value="Ran_GTPase-activating"/>
</dbReference>
<protein>
    <recommendedName>
        <fullName evidence="3">RCC1-like domain-containing protein</fullName>
    </recommendedName>
</protein>
<dbReference type="EMBL" id="JADQDM010000015">
    <property type="protein sequence ID" value="MBF9223509.1"/>
    <property type="molecule type" value="Genomic_DNA"/>
</dbReference>
<dbReference type="Pfam" id="PF00415">
    <property type="entry name" value="RCC1"/>
    <property type="match status" value="1"/>
</dbReference>
<dbReference type="Pfam" id="PF25390">
    <property type="entry name" value="WD40_RLD"/>
    <property type="match status" value="1"/>
</dbReference>